<sequence length="342" mass="38773">MHSLPQSVRARERKSEAAYFDDGNIILRCEESQDSSVIFRVHRSVMARHSEVFNSMFLVPQPEADMVETVDGCQVVQMWGDSAVELANLIVALYDGATFSDETIQDFYYTAGILRLASKYFITKLRVQAIQHLSRTWSHTLKGHDDMVDAALRKSLVLGGLSYPRVHPLHIVSLAREVNAPILLPSAIYFLSLYPMEDLLRADHPKLVVEHPSRPSSILSPADLRDYTLMFQKRVDTILHFIRNFCGTRTASTTCRTQDLCTRAFARCSSRLSRSWITRTGPLHFMAQAVQELTDDPKGACVSCRRVFAEDVASLRDTIWDELPSVLHLPPWEQLMTADFEA</sequence>
<evidence type="ECO:0000313" key="3">
    <source>
        <dbReference type="Proteomes" id="UP001362999"/>
    </source>
</evidence>
<protein>
    <submittedName>
        <fullName evidence="2">BTB domain-containing protein</fullName>
    </submittedName>
</protein>
<dbReference type="Gene3D" id="3.30.710.10">
    <property type="entry name" value="Potassium Channel Kv1.1, Chain A"/>
    <property type="match status" value="1"/>
</dbReference>
<evidence type="ECO:0000259" key="1">
    <source>
        <dbReference type="PROSITE" id="PS50097"/>
    </source>
</evidence>
<dbReference type="InterPro" id="IPR011333">
    <property type="entry name" value="SKP1/BTB/POZ_sf"/>
</dbReference>
<reference evidence="2 3" key="1">
    <citation type="journal article" date="2024" name="J Genomics">
        <title>Draft genome sequencing and assembly of Favolaschia claudopus CIRM-BRFM 2984 isolated from oak limbs.</title>
        <authorList>
            <person name="Navarro D."/>
            <person name="Drula E."/>
            <person name="Chaduli D."/>
            <person name="Cazenave R."/>
            <person name="Ahrendt S."/>
            <person name="Wang J."/>
            <person name="Lipzen A."/>
            <person name="Daum C."/>
            <person name="Barry K."/>
            <person name="Grigoriev I.V."/>
            <person name="Favel A."/>
            <person name="Rosso M.N."/>
            <person name="Martin F."/>
        </authorList>
    </citation>
    <scope>NUCLEOTIDE SEQUENCE [LARGE SCALE GENOMIC DNA]</scope>
    <source>
        <strain evidence="2 3">CIRM-BRFM 2984</strain>
    </source>
</reference>
<dbReference type="Pfam" id="PF00651">
    <property type="entry name" value="BTB"/>
    <property type="match status" value="1"/>
</dbReference>
<name>A0AAW0DC08_9AGAR</name>
<dbReference type="CDD" id="cd18186">
    <property type="entry name" value="BTB_POZ_ZBTB_KLHL-like"/>
    <property type="match status" value="1"/>
</dbReference>
<feature type="domain" description="BTB" evidence="1">
    <location>
        <begin position="23"/>
        <end position="102"/>
    </location>
</feature>
<dbReference type="EMBL" id="JAWWNJ010000009">
    <property type="protein sequence ID" value="KAK7048519.1"/>
    <property type="molecule type" value="Genomic_DNA"/>
</dbReference>
<gene>
    <name evidence="2" type="ORF">R3P38DRAFT_2869875</name>
</gene>
<evidence type="ECO:0000313" key="2">
    <source>
        <dbReference type="EMBL" id="KAK7048519.1"/>
    </source>
</evidence>
<dbReference type="Proteomes" id="UP001362999">
    <property type="component" value="Unassembled WGS sequence"/>
</dbReference>
<dbReference type="SUPFAM" id="SSF54695">
    <property type="entry name" value="POZ domain"/>
    <property type="match status" value="1"/>
</dbReference>
<dbReference type="AlphaFoldDB" id="A0AAW0DC08"/>
<organism evidence="2 3">
    <name type="scientific">Favolaschia claudopus</name>
    <dbReference type="NCBI Taxonomy" id="2862362"/>
    <lineage>
        <taxon>Eukaryota</taxon>
        <taxon>Fungi</taxon>
        <taxon>Dikarya</taxon>
        <taxon>Basidiomycota</taxon>
        <taxon>Agaricomycotina</taxon>
        <taxon>Agaricomycetes</taxon>
        <taxon>Agaricomycetidae</taxon>
        <taxon>Agaricales</taxon>
        <taxon>Marasmiineae</taxon>
        <taxon>Mycenaceae</taxon>
        <taxon>Favolaschia</taxon>
    </lineage>
</organism>
<dbReference type="InterPro" id="IPR000210">
    <property type="entry name" value="BTB/POZ_dom"/>
</dbReference>
<dbReference type="PROSITE" id="PS50097">
    <property type="entry name" value="BTB"/>
    <property type="match status" value="1"/>
</dbReference>
<accession>A0AAW0DC08</accession>
<proteinExistence type="predicted"/>
<keyword evidence="3" id="KW-1185">Reference proteome</keyword>
<comment type="caution">
    <text evidence="2">The sequence shown here is derived from an EMBL/GenBank/DDBJ whole genome shotgun (WGS) entry which is preliminary data.</text>
</comment>